<organism evidence="3 4">
    <name type="scientific">Saxophila tyrrhenica</name>
    <dbReference type="NCBI Taxonomy" id="1690608"/>
    <lineage>
        <taxon>Eukaryota</taxon>
        <taxon>Fungi</taxon>
        <taxon>Dikarya</taxon>
        <taxon>Ascomycota</taxon>
        <taxon>Pezizomycotina</taxon>
        <taxon>Dothideomycetes</taxon>
        <taxon>Dothideomycetidae</taxon>
        <taxon>Mycosphaerellales</taxon>
        <taxon>Extremaceae</taxon>
        <taxon>Saxophila</taxon>
    </lineage>
</organism>
<feature type="compositionally biased region" description="Basic and acidic residues" evidence="1">
    <location>
        <begin position="7"/>
        <end position="35"/>
    </location>
</feature>
<evidence type="ECO:0000259" key="2">
    <source>
        <dbReference type="PROSITE" id="PS51471"/>
    </source>
</evidence>
<dbReference type="GeneID" id="89926326"/>
<dbReference type="InterPro" id="IPR005123">
    <property type="entry name" value="Oxoglu/Fe-dep_dioxygenase_dom"/>
</dbReference>
<dbReference type="PROSITE" id="PS51471">
    <property type="entry name" value="FE2OG_OXY"/>
    <property type="match status" value="1"/>
</dbReference>
<comment type="caution">
    <text evidence="3">The sequence shown here is derived from an EMBL/GenBank/DDBJ whole genome shotgun (WGS) entry which is preliminary data.</text>
</comment>
<proteinExistence type="predicted"/>
<dbReference type="AlphaFoldDB" id="A0AAV9PBE2"/>
<feature type="compositionally biased region" description="Acidic residues" evidence="1">
    <location>
        <begin position="578"/>
        <end position="599"/>
    </location>
</feature>
<dbReference type="EMBL" id="JAVRRT010000007">
    <property type="protein sequence ID" value="KAK5170395.1"/>
    <property type="molecule type" value="Genomic_DNA"/>
</dbReference>
<evidence type="ECO:0000256" key="1">
    <source>
        <dbReference type="SAM" id="MobiDB-lite"/>
    </source>
</evidence>
<feature type="region of interest" description="Disordered" evidence="1">
    <location>
        <begin position="86"/>
        <end position="132"/>
    </location>
</feature>
<dbReference type="PANTHER" id="PTHR33099:SF7">
    <property type="entry name" value="MYND-TYPE DOMAIN-CONTAINING PROTEIN"/>
    <property type="match status" value="1"/>
</dbReference>
<sequence>MEDQPLQDDKAARAQARAERAAAKAQAKADRADERAKYFEEKKNVRSLAEIVENRLLRDLGSSLETHARSATFACGGSLSFKKLKDGQDEEAHEAHTVTATPGENEATAAKTAESSTKSDAQQPAKKNSNTPRANLTKDIQICFGESSKCITVTFSRHGVSAEDLQQLVLACQPAPFGRGGEEVLDEGYRKAGKLDADAFTTSFCPYQAGIVDVIAQLLVPQTAQGKHTRSIKAELYKLNVYSAPAGKFKAHVDTPRSKNQIGSLVVSLPALHKGGELAVRNAGKEMIFDWSSSAKSQTAAKAKVKWAAFYSDCEHEVYEVTSGHRITLTYNVYVTRGIGHLAGAAAALDSQQLPLYQSLKDAVDNPGFLRRGRVLAVWLTHSYAHTNKHQNFLPSSLKGADMSVYNTARALGLKCEVVATMSHDFDYDEDGPSQFVDRTFPGFKQDGSGSAVIGGKKFGYKDINGLVTWLNPERDGKRKKVKEGEEAKPKQQLFREVQTAYMTYGNSPSMAIKYSRAIMLIRIPPYLKRGQEAPESIWEGLKRDLTEEDYEYGDFEDYYGDEDDSYYAESYGAYCSSEDDHDEEDYSSDEEEEDEELGEDAKAGNGEAVGEGSALPQGDGETGGH</sequence>
<feature type="compositionally biased region" description="Polar residues" evidence="1">
    <location>
        <begin position="120"/>
        <end position="132"/>
    </location>
</feature>
<protein>
    <recommendedName>
        <fullName evidence="2">Fe2OG dioxygenase domain-containing protein</fullName>
    </recommendedName>
</protein>
<feature type="region of interest" description="Disordered" evidence="1">
    <location>
        <begin position="1"/>
        <end position="35"/>
    </location>
</feature>
<feature type="region of interest" description="Disordered" evidence="1">
    <location>
        <begin position="571"/>
        <end position="626"/>
    </location>
</feature>
<gene>
    <name evidence="3" type="ORF">LTR77_004982</name>
</gene>
<dbReference type="PANTHER" id="PTHR33099">
    <property type="entry name" value="FE2OG DIOXYGENASE DOMAIN-CONTAINING PROTEIN"/>
    <property type="match status" value="1"/>
</dbReference>
<dbReference type="Gene3D" id="2.60.120.620">
    <property type="entry name" value="q2cbj1_9rhob like domain"/>
    <property type="match status" value="1"/>
</dbReference>
<evidence type="ECO:0000313" key="4">
    <source>
        <dbReference type="Proteomes" id="UP001337655"/>
    </source>
</evidence>
<dbReference type="RefSeq" id="XP_064659593.1">
    <property type="nucleotide sequence ID" value="XM_064802232.1"/>
</dbReference>
<keyword evidence="4" id="KW-1185">Reference proteome</keyword>
<name>A0AAV9PBE2_9PEZI</name>
<accession>A0AAV9PBE2</accession>
<dbReference type="Proteomes" id="UP001337655">
    <property type="component" value="Unassembled WGS sequence"/>
</dbReference>
<feature type="domain" description="Fe2OG dioxygenase" evidence="2">
    <location>
        <begin position="233"/>
        <end position="335"/>
    </location>
</feature>
<evidence type="ECO:0000313" key="3">
    <source>
        <dbReference type="EMBL" id="KAK5170395.1"/>
    </source>
</evidence>
<feature type="compositionally biased region" description="Low complexity" evidence="1">
    <location>
        <begin position="106"/>
        <end position="119"/>
    </location>
</feature>
<reference evidence="3 4" key="1">
    <citation type="submission" date="2023-08" db="EMBL/GenBank/DDBJ databases">
        <title>Black Yeasts Isolated from many extreme environments.</title>
        <authorList>
            <person name="Coleine C."/>
            <person name="Stajich J.E."/>
            <person name="Selbmann L."/>
        </authorList>
    </citation>
    <scope>NUCLEOTIDE SEQUENCE [LARGE SCALE GENOMIC DNA]</scope>
    <source>
        <strain evidence="3 4">CCFEE 5935</strain>
    </source>
</reference>